<dbReference type="InterPro" id="IPR051319">
    <property type="entry name" value="Oligoribo/pAp-PDE_c-di-AMP_PDE"/>
</dbReference>
<comment type="caution">
    <text evidence="3">The sequence shown here is derived from an EMBL/GenBank/DDBJ whole genome shotgun (WGS) entry which is preliminary data.</text>
</comment>
<evidence type="ECO:0000313" key="4">
    <source>
        <dbReference type="Proteomes" id="UP000241960"/>
    </source>
</evidence>
<dbReference type="Pfam" id="PF01368">
    <property type="entry name" value="DHH"/>
    <property type="match status" value="1"/>
</dbReference>
<accession>A0A9Q6HPL6</accession>
<gene>
    <name evidence="3" type="ORF">BU058_07425</name>
</gene>
<dbReference type="Gene3D" id="3.90.1640.10">
    <property type="entry name" value="inorganic pyrophosphatase (n-terminal core)"/>
    <property type="match status" value="1"/>
</dbReference>
<proteinExistence type="predicted"/>
<dbReference type="SUPFAM" id="SSF64182">
    <property type="entry name" value="DHH phosphoesterases"/>
    <property type="match status" value="1"/>
</dbReference>
<dbReference type="InterPro" id="IPR038763">
    <property type="entry name" value="DHH_sf"/>
</dbReference>
<dbReference type="GO" id="GO:0003676">
    <property type="term" value="F:nucleic acid binding"/>
    <property type="evidence" value="ECO:0007669"/>
    <property type="project" value="InterPro"/>
</dbReference>
<dbReference type="EMBL" id="PZFQ01000020">
    <property type="protein sequence ID" value="PTI75539.1"/>
    <property type="molecule type" value="Genomic_DNA"/>
</dbReference>
<dbReference type="InterPro" id="IPR001667">
    <property type="entry name" value="DDH_dom"/>
</dbReference>
<evidence type="ECO:0000259" key="1">
    <source>
        <dbReference type="Pfam" id="PF01368"/>
    </source>
</evidence>
<sequence length="311" mass="34576">MTKEFNQIMTAINEKETIIIHRHVRPDPDAYGSQLGLKSYLQLKFPNKNIYAVGEAEPSLDFIGTFDDVTDTQYNDALVIVCDTANSPRISDSRFSQGQSLIKIDHHPAVDQYGDINFVNTEASSTSEIIFDFINHFNDLSIIDASVARLLYLGIVGDTGRFLFNNTTPHTLEAASELLKYPFNHNEELNKLGEKDPKLLPFQGHVLQNFDLNDKGFCKVIITKDVLEKFDIAANEASLFVNAIADIQGLKIWVFGVDEGSEIRCRIRSKGIVINDIASDFGGGGHPNASGVSVENWEQFNHLAAALNNKL</sequence>
<evidence type="ECO:0000259" key="2">
    <source>
        <dbReference type="Pfam" id="PF02272"/>
    </source>
</evidence>
<feature type="domain" description="DHHA1" evidence="2">
    <location>
        <begin position="226"/>
        <end position="309"/>
    </location>
</feature>
<protein>
    <submittedName>
        <fullName evidence="3">DHH family phosphoesterase</fullName>
    </submittedName>
</protein>
<evidence type="ECO:0000313" key="3">
    <source>
        <dbReference type="EMBL" id="PTI75539.1"/>
    </source>
</evidence>
<name>A0A9Q6HPL6_9STAP</name>
<dbReference type="PANTHER" id="PTHR47618">
    <property type="entry name" value="BIFUNCTIONAL OLIGORIBONUCLEASE AND PAP PHOSPHATASE NRNA"/>
    <property type="match status" value="1"/>
</dbReference>
<dbReference type="RefSeq" id="WP_107545049.1">
    <property type="nucleotide sequence ID" value="NZ_JAMWVB010000001.1"/>
</dbReference>
<dbReference type="Pfam" id="PF02272">
    <property type="entry name" value="DHHA1"/>
    <property type="match status" value="1"/>
</dbReference>
<dbReference type="AlphaFoldDB" id="A0A9Q6HPL6"/>
<dbReference type="Proteomes" id="UP000241960">
    <property type="component" value="Unassembled WGS sequence"/>
</dbReference>
<reference evidence="3 4" key="1">
    <citation type="journal article" date="2016" name="Front. Microbiol.">
        <title>Comprehensive Phylogenetic Analysis of Bovine Non-aureus Staphylococci Species Based on Whole-Genome Sequencing.</title>
        <authorList>
            <person name="Naushad S."/>
            <person name="Barkema H.W."/>
            <person name="Luby C."/>
            <person name="Condas L.A."/>
            <person name="Nobrega D.B."/>
            <person name="Carson D.A."/>
            <person name="De Buck J."/>
        </authorList>
    </citation>
    <scope>NUCLEOTIDE SEQUENCE [LARGE SCALE GENOMIC DNA]</scope>
    <source>
        <strain evidence="3 4">SNUC 1231</strain>
    </source>
</reference>
<dbReference type="PANTHER" id="PTHR47618:SF1">
    <property type="entry name" value="BIFUNCTIONAL OLIGORIBONUCLEASE AND PAP PHOSPHATASE NRNA"/>
    <property type="match status" value="1"/>
</dbReference>
<dbReference type="InterPro" id="IPR003156">
    <property type="entry name" value="DHHA1_dom"/>
</dbReference>
<feature type="domain" description="DDH" evidence="1">
    <location>
        <begin position="18"/>
        <end position="155"/>
    </location>
</feature>
<dbReference type="Gene3D" id="3.10.310.30">
    <property type="match status" value="1"/>
</dbReference>
<organism evidence="3 4">
    <name type="scientific">Staphylococcus succinus</name>
    <dbReference type="NCBI Taxonomy" id="61015"/>
    <lineage>
        <taxon>Bacteria</taxon>
        <taxon>Bacillati</taxon>
        <taxon>Bacillota</taxon>
        <taxon>Bacilli</taxon>
        <taxon>Bacillales</taxon>
        <taxon>Staphylococcaceae</taxon>
        <taxon>Staphylococcus</taxon>
    </lineage>
</organism>